<gene>
    <name evidence="5" type="primary">queF</name>
    <name evidence="6" type="ORF">Dthio_PD2759</name>
</gene>
<proteinExistence type="inferred from homology"/>
<dbReference type="HAMAP" id="MF_00818">
    <property type="entry name" value="QueF_type1"/>
    <property type="match status" value="1"/>
</dbReference>
<dbReference type="InterPro" id="IPR050084">
    <property type="entry name" value="NADPH_dep_7-cyano-7-deazaG_red"/>
</dbReference>
<dbReference type="InterPro" id="IPR043133">
    <property type="entry name" value="GTP-CH-I_C/QueF"/>
</dbReference>
<accession>D6SKY3</accession>
<dbReference type="PIRSF" id="PIRSF027377">
    <property type="entry name" value="Nitrile_oxidored_QueF"/>
    <property type="match status" value="1"/>
</dbReference>
<comment type="caution">
    <text evidence="6">The sequence shown here is derived from an EMBL/GenBank/DDBJ whole genome shotgun (WGS) entry which is preliminary data.</text>
</comment>
<dbReference type="Pfam" id="PF14489">
    <property type="entry name" value="QueF"/>
    <property type="match status" value="1"/>
</dbReference>
<feature type="binding site" evidence="5">
    <location>
        <begin position="93"/>
        <end position="94"/>
    </location>
    <ligand>
        <name>substrate</name>
    </ligand>
</feature>
<feature type="binding site" evidence="5">
    <location>
        <begin position="74"/>
        <end position="76"/>
    </location>
    <ligand>
        <name>substrate</name>
    </ligand>
</feature>
<evidence type="ECO:0000256" key="5">
    <source>
        <dbReference type="HAMAP-Rule" id="MF_00818"/>
    </source>
</evidence>
<comment type="similarity">
    <text evidence="5">Belongs to the GTP cyclohydrolase I family. QueF type 1 subfamily.</text>
</comment>
<feature type="active site" description="Thioimide intermediate" evidence="5">
    <location>
        <position position="52"/>
    </location>
</feature>
<organism evidence="6 7">
    <name type="scientific">Desulfonatronospira thiodismutans ASO3-1</name>
    <dbReference type="NCBI Taxonomy" id="555779"/>
    <lineage>
        <taxon>Bacteria</taxon>
        <taxon>Pseudomonadati</taxon>
        <taxon>Thermodesulfobacteriota</taxon>
        <taxon>Desulfovibrionia</taxon>
        <taxon>Desulfovibrionales</taxon>
        <taxon>Desulfonatronovibrionaceae</taxon>
        <taxon>Desulfonatronospira</taxon>
    </lineage>
</organism>
<evidence type="ECO:0000313" key="6">
    <source>
        <dbReference type="EMBL" id="EFI35344.1"/>
    </source>
</evidence>
<dbReference type="Proteomes" id="UP000005496">
    <property type="component" value="Unassembled WGS sequence"/>
</dbReference>
<keyword evidence="3 5" id="KW-0521">NADP</keyword>
<evidence type="ECO:0000256" key="3">
    <source>
        <dbReference type="ARBA" id="ARBA00022857"/>
    </source>
</evidence>
<keyword evidence="4 5" id="KW-0560">Oxidoreductase</keyword>
<comment type="catalytic activity">
    <reaction evidence="5">
        <text>7-aminomethyl-7-carbaguanine + 2 NADP(+) = 7-cyano-7-carbaguanine + 2 NADPH + 3 H(+)</text>
        <dbReference type="Rhea" id="RHEA:13409"/>
        <dbReference type="ChEBI" id="CHEBI:15378"/>
        <dbReference type="ChEBI" id="CHEBI:45075"/>
        <dbReference type="ChEBI" id="CHEBI:57783"/>
        <dbReference type="ChEBI" id="CHEBI:58349"/>
        <dbReference type="ChEBI" id="CHEBI:58703"/>
        <dbReference type="EC" id="1.7.1.13"/>
    </reaction>
</comment>
<dbReference type="InterPro" id="IPR029500">
    <property type="entry name" value="QueF"/>
</dbReference>
<dbReference type="eggNOG" id="COG0780">
    <property type="taxonomic scope" value="Bacteria"/>
</dbReference>
<dbReference type="AlphaFoldDB" id="D6SKY3"/>
<dbReference type="GO" id="GO:0033739">
    <property type="term" value="F:preQ1 synthase activity"/>
    <property type="evidence" value="ECO:0007669"/>
    <property type="project" value="UniProtKB-UniRule"/>
</dbReference>
<reference evidence="6" key="1">
    <citation type="submission" date="2010-05" db="EMBL/GenBank/DDBJ databases">
        <title>The draft genome of Desulfonatronospira thiodismutans ASO3-1.</title>
        <authorList>
            <consortium name="US DOE Joint Genome Institute (JGI-PGF)"/>
            <person name="Lucas S."/>
            <person name="Copeland A."/>
            <person name="Lapidus A."/>
            <person name="Cheng J.-F."/>
            <person name="Bruce D."/>
            <person name="Goodwin L."/>
            <person name="Pitluck S."/>
            <person name="Chertkov O."/>
            <person name="Brettin T."/>
            <person name="Detter J.C."/>
            <person name="Han C."/>
            <person name="Land M.L."/>
            <person name="Hauser L."/>
            <person name="Kyrpides N."/>
            <person name="Mikhailova N."/>
            <person name="Muyzer G."/>
            <person name="Woyke T."/>
        </authorList>
    </citation>
    <scope>NUCLEOTIDE SEQUENCE [LARGE SCALE GENOMIC DNA]</scope>
    <source>
        <strain evidence="6">ASO3-1</strain>
    </source>
</reference>
<dbReference type="PANTHER" id="PTHR34354">
    <property type="entry name" value="NADPH-DEPENDENT 7-CYANO-7-DEAZAGUANINE REDUCTASE"/>
    <property type="match status" value="1"/>
</dbReference>
<keyword evidence="7" id="KW-1185">Reference proteome</keyword>
<protein>
    <recommendedName>
        <fullName evidence="5">NADPH-dependent 7-cyano-7-deazaguanine reductase</fullName>
        <ecNumber evidence="5">1.7.1.13</ecNumber>
    </recommendedName>
    <alternativeName>
        <fullName evidence="5">7-cyano-7-carbaguanine reductase</fullName>
    </alternativeName>
    <alternativeName>
        <fullName evidence="5">NADPH-dependent nitrile oxidoreductase</fullName>
    </alternativeName>
    <alternativeName>
        <fullName evidence="5">PreQ(0) reductase</fullName>
    </alternativeName>
</protein>
<dbReference type="GO" id="GO:0005737">
    <property type="term" value="C:cytoplasm"/>
    <property type="evidence" value="ECO:0007669"/>
    <property type="project" value="UniProtKB-SubCell"/>
</dbReference>
<keyword evidence="2 5" id="KW-0671">Queuosine biosynthesis</keyword>
<dbReference type="Gene3D" id="3.30.1130.10">
    <property type="match status" value="1"/>
</dbReference>
<evidence type="ECO:0000256" key="2">
    <source>
        <dbReference type="ARBA" id="ARBA00022785"/>
    </source>
</evidence>
<dbReference type="GO" id="GO:0008616">
    <property type="term" value="P:tRNA queuosine(34) biosynthetic process"/>
    <property type="evidence" value="ECO:0007669"/>
    <property type="project" value="UniProtKB-UniRule"/>
</dbReference>
<name>D6SKY3_9BACT</name>
<comment type="pathway">
    <text evidence="5">tRNA modification; tRNA-queuosine biosynthesis.</text>
</comment>
<dbReference type="RefSeq" id="WP_008868476.1">
    <property type="nucleotide sequence ID" value="NZ_ACJN02000001.1"/>
</dbReference>
<dbReference type="OrthoDB" id="9789995at2"/>
<dbReference type="NCBIfam" id="TIGR03139">
    <property type="entry name" value="QueF-II"/>
    <property type="match status" value="1"/>
</dbReference>
<evidence type="ECO:0000256" key="4">
    <source>
        <dbReference type="ARBA" id="ARBA00023002"/>
    </source>
</evidence>
<comment type="subcellular location">
    <subcellularLocation>
        <location evidence="5">Cytoplasm</location>
    </subcellularLocation>
</comment>
<dbReference type="EC" id="1.7.1.13" evidence="5"/>
<dbReference type="SUPFAM" id="SSF55620">
    <property type="entry name" value="Tetrahydrobiopterin biosynthesis enzymes-like"/>
    <property type="match status" value="1"/>
</dbReference>
<dbReference type="UniPathway" id="UPA00392"/>
<comment type="function">
    <text evidence="5">Catalyzes the NADPH-dependent reduction of 7-cyano-7-deazaguanine (preQ0) to 7-aminomethyl-7-deazaguanine (preQ1).</text>
</comment>
<sequence length="140" mass="15975">MRDDTSGLTLLGKTRPEYPSRVDPGVLETFANKFAERDYEVVMVTDEFTSLCPVTGQPDYGTIELRYVPGKECIESKSLKYYLFSYRQEPTFMETVVNRILDDLVQACSPRQMKVVGRFKARGGIAIDVSAQYRREDQPS</sequence>
<dbReference type="PANTHER" id="PTHR34354:SF1">
    <property type="entry name" value="NADPH-DEPENDENT 7-CYANO-7-DEAZAGUANINE REDUCTASE"/>
    <property type="match status" value="1"/>
</dbReference>
<evidence type="ECO:0000256" key="1">
    <source>
        <dbReference type="ARBA" id="ARBA00022490"/>
    </source>
</evidence>
<dbReference type="InterPro" id="IPR016856">
    <property type="entry name" value="QueF_type1"/>
</dbReference>
<keyword evidence="1 5" id="KW-0963">Cytoplasm</keyword>
<evidence type="ECO:0000313" key="7">
    <source>
        <dbReference type="Proteomes" id="UP000005496"/>
    </source>
</evidence>
<dbReference type="EMBL" id="ACJN02000001">
    <property type="protein sequence ID" value="EFI35344.1"/>
    <property type="molecule type" value="Genomic_DNA"/>
</dbReference>
<feature type="active site" description="Proton donor" evidence="5">
    <location>
        <position position="59"/>
    </location>
</feature>